<dbReference type="Proteomes" id="UP001163823">
    <property type="component" value="Chromosome 9"/>
</dbReference>
<comment type="caution">
    <text evidence="2">The sequence shown here is derived from an EMBL/GenBank/DDBJ whole genome shotgun (WGS) entry which is preliminary data.</text>
</comment>
<name>A0AAD7PJE9_QUISA</name>
<protein>
    <submittedName>
        <fullName evidence="2">TIR-NBS-LRR-like protein</fullName>
    </submittedName>
</protein>
<evidence type="ECO:0000313" key="3">
    <source>
        <dbReference type="Proteomes" id="UP001163823"/>
    </source>
</evidence>
<reference evidence="2" key="1">
    <citation type="journal article" date="2023" name="Science">
        <title>Elucidation of the pathway for biosynthesis of saponin adjuvants from the soapbark tree.</title>
        <authorList>
            <person name="Reed J."/>
            <person name="Orme A."/>
            <person name="El-Demerdash A."/>
            <person name="Owen C."/>
            <person name="Martin L.B.B."/>
            <person name="Misra R.C."/>
            <person name="Kikuchi S."/>
            <person name="Rejzek M."/>
            <person name="Martin A.C."/>
            <person name="Harkess A."/>
            <person name="Leebens-Mack J."/>
            <person name="Louveau T."/>
            <person name="Stephenson M.J."/>
            <person name="Osbourn A."/>
        </authorList>
    </citation>
    <scope>NUCLEOTIDE SEQUENCE</scope>
    <source>
        <strain evidence="2">S10</strain>
    </source>
</reference>
<dbReference type="AlphaFoldDB" id="A0AAD7PJE9"/>
<keyword evidence="3" id="KW-1185">Reference proteome</keyword>
<dbReference type="EMBL" id="JARAOO010000009">
    <property type="protein sequence ID" value="KAJ7957402.1"/>
    <property type="molecule type" value="Genomic_DNA"/>
</dbReference>
<evidence type="ECO:0000313" key="2">
    <source>
        <dbReference type="EMBL" id="KAJ7957402.1"/>
    </source>
</evidence>
<feature type="region of interest" description="Disordered" evidence="1">
    <location>
        <begin position="189"/>
        <end position="215"/>
    </location>
</feature>
<evidence type="ECO:0000256" key="1">
    <source>
        <dbReference type="SAM" id="MobiDB-lite"/>
    </source>
</evidence>
<sequence length="215" mass="24544">MDLSNCLNLDPYAYENIMEETRIVVMYCSVEKTLSKVTVKVPGSEIPKWFPYPSNGPSLTIEWIPPTSGTIQFVLCAVLAVEERKLVNGLIYIWQTKIGDHLIKSSPNLFFENREKGFHEKDHMIISWYDARLALNHSDAVLSDSLLPYNSDAYHNATFTILLEDQNETYDIIKVKAVGVNPIILSQHHNKSSHQVEEEEHRAKRMKKTSLTPLG</sequence>
<proteinExistence type="predicted"/>
<organism evidence="2 3">
    <name type="scientific">Quillaja saponaria</name>
    <name type="common">Soap bark tree</name>
    <dbReference type="NCBI Taxonomy" id="32244"/>
    <lineage>
        <taxon>Eukaryota</taxon>
        <taxon>Viridiplantae</taxon>
        <taxon>Streptophyta</taxon>
        <taxon>Embryophyta</taxon>
        <taxon>Tracheophyta</taxon>
        <taxon>Spermatophyta</taxon>
        <taxon>Magnoliopsida</taxon>
        <taxon>eudicotyledons</taxon>
        <taxon>Gunneridae</taxon>
        <taxon>Pentapetalae</taxon>
        <taxon>rosids</taxon>
        <taxon>fabids</taxon>
        <taxon>Fabales</taxon>
        <taxon>Quillajaceae</taxon>
        <taxon>Quillaja</taxon>
    </lineage>
</organism>
<gene>
    <name evidence="2" type="ORF">O6P43_023710</name>
</gene>
<accession>A0AAD7PJE9</accession>
<dbReference type="KEGG" id="qsa:O6P43_023710"/>